<proteinExistence type="predicted"/>
<name>D6CX10_9BACE</name>
<dbReference type="AlphaFoldDB" id="D6CX10"/>
<dbReference type="EMBL" id="FP929033">
    <property type="protein sequence ID" value="CBK66712.1"/>
    <property type="molecule type" value="Genomic_DNA"/>
</dbReference>
<dbReference type="KEGG" id="bxy:BXY_15930"/>
<dbReference type="Gene3D" id="3.40.50.300">
    <property type="entry name" value="P-loop containing nucleotide triphosphate hydrolases"/>
    <property type="match status" value="1"/>
</dbReference>
<feature type="domain" description="ATPase AAA-type core" evidence="2">
    <location>
        <begin position="239"/>
        <end position="309"/>
    </location>
</feature>
<evidence type="ECO:0000259" key="1">
    <source>
        <dbReference type="Pfam" id="PF13175"/>
    </source>
</evidence>
<dbReference type="PANTHER" id="PTHR32182">
    <property type="entry name" value="DNA REPLICATION AND REPAIR PROTEIN RECF"/>
    <property type="match status" value="1"/>
</dbReference>
<protein>
    <submittedName>
        <fullName evidence="3">Predicted ATPase</fullName>
    </submittedName>
</protein>
<reference evidence="3 4" key="2">
    <citation type="submission" date="2010-03" db="EMBL/GenBank/DDBJ databases">
        <authorList>
            <person name="Pajon A."/>
        </authorList>
    </citation>
    <scope>NUCLEOTIDE SEQUENCE [LARGE SCALE GENOMIC DNA]</scope>
    <source>
        <strain evidence="3 4">XB1A</strain>
    </source>
</reference>
<dbReference type="PANTHER" id="PTHR32182:SF22">
    <property type="entry name" value="ATP-DEPENDENT ENDONUCLEASE, OLD FAMILY-RELATED"/>
    <property type="match status" value="1"/>
</dbReference>
<evidence type="ECO:0000259" key="2">
    <source>
        <dbReference type="Pfam" id="PF13304"/>
    </source>
</evidence>
<dbReference type="InterPro" id="IPR041685">
    <property type="entry name" value="AAA_GajA/Old/RecF-like"/>
</dbReference>
<accession>D6CX10</accession>
<dbReference type="InterPro" id="IPR014555">
    <property type="entry name" value="RecF-like"/>
</dbReference>
<feature type="domain" description="Endonuclease GajA/Old nuclease/RecF-like AAA" evidence="1">
    <location>
        <begin position="1"/>
        <end position="47"/>
    </location>
</feature>
<dbReference type="InterPro" id="IPR003959">
    <property type="entry name" value="ATPase_AAA_core"/>
</dbReference>
<evidence type="ECO:0000313" key="4">
    <source>
        <dbReference type="Proteomes" id="UP000008795"/>
    </source>
</evidence>
<dbReference type="GO" id="GO:0000731">
    <property type="term" value="P:DNA synthesis involved in DNA repair"/>
    <property type="evidence" value="ECO:0007669"/>
    <property type="project" value="TreeGrafter"/>
</dbReference>
<sequence length="359" mass="41015">MIDAITIEGYKSIKAQEVKLSPINILIGGNGIGKTNFISAFELIRDIYEQQLQNHVLRKGGANCLLYNGKKYTDRIIVDLLFTHDHSKNRYIVVLEESQDRLFVREAKTAFLSGAIWHTQTCDTNKEEASIKRDRCGQAWYVGPLLEQFEIYHFHDTGDKSPMKDFAPLHDNVRLKRDGSNIAPYLYLLKQKYLKHYLRIEKMVASVSPFFDSFVLEPNRLNPNTIRLEWKQKDVPDMTFNAYQLSDGSLRFICLAALLMQPEPPQTILIDEPELGLHPLAINKLCAMLKKVSSSSQIIVSTQSVNLVDNFAPEDIIVADRKGNETVFCRLDGKDLEGWLKDYSMGELWEKNLVGGQPF</sequence>
<dbReference type="PATRIC" id="fig|657309.4.peg.381"/>
<dbReference type="Proteomes" id="UP000008795">
    <property type="component" value="Chromosome"/>
</dbReference>
<dbReference type="GO" id="GO:0005524">
    <property type="term" value="F:ATP binding"/>
    <property type="evidence" value="ECO:0007669"/>
    <property type="project" value="InterPro"/>
</dbReference>
<dbReference type="Pfam" id="PF13175">
    <property type="entry name" value="AAA_15"/>
    <property type="match status" value="1"/>
</dbReference>
<dbReference type="HOGENOM" id="CLU_035814_1_1_10"/>
<evidence type="ECO:0000313" key="3">
    <source>
        <dbReference type="EMBL" id="CBK66712.1"/>
    </source>
</evidence>
<dbReference type="SUPFAM" id="SSF52540">
    <property type="entry name" value="P-loop containing nucleoside triphosphate hydrolases"/>
    <property type="match status" value="1"/>
</dbReference>
<organism evidence="3 4">
    <name type="scientific">Bacteroides xylanisolvens XB1A</name>
    <dbReference type="NCBI Taxonomy" id="657309"/>
    <lineage>
        <taxon>Bacteria</taxon>
        <taxon>Pseudomonadati</taxon>
        <taxon>Bacteroidota</taxon>
        <taxon>Bacteroidia</taxon>
        <taxon>Bacteroidales</taxon>
        <taxon>Bacteroidaceae</taxon>
        <taxon>Bacteroides</taxon>
    </lineage>
</organism>
<dbReference type="eggNOG" id="COG4637">
    <property type="taxonomic scope" value="Bacteria"/>
</dbReference>
<reference evidence="3 4" key="1">
    <citation type="submission" date="2010-03" db="EMBL/GenBank/DDBJ databases">
        <title>The genome sequence of Bacteriodes xylanisolvens XB1A.</title>
        <authorList>
            <consortium name="metaHIT consortium -- http://www.metahit.eu/"/>
            <person name="Pajon A."/>
            <person name="Turner K."/>
            <person name="Parkhill J."/>
            <person name="Bernalier A."/>
        </authorList>
    </citation>
    <scope>NUCLEOTIDE SEQUENCE [LARGE SCALE GENOMIC DNA]</scope>
    <source>
        <strain evidence="3 4">XB1A</strain>
    </source>
</reference>
<dbReference type="InterPro" id="IPR027417">
    <property type="entry name" value="P-loop_NTPase"/>
</dbReference>
<dbReference type="PIRSF" id="PIRSF029347">
    <property type="entry name" value="RecF"/>
    <property type="match status" value="1"/>
</dbReference>
<dbReference type="GO" id="GO:0006302">
    <property type="term" value="P:double-strand break repair"/>
    <property type="evidence" value="ECO:0007669"/>
    <property type="project" value="TreeGrafter"/>
</dbReference>
<dbReference type="RefSeq" id="WP_015531616.1">
    <property type="nucleotide sequence ID" value="NC_021017.1"/>
</dbReference>
<dbReference type="GO" id="GO:0016887">
    <property type="term" value="F:ATP hydrolysis activity"/>
    <property type="evidence" value="ECO:0007669"/>
    <property type="project" value="InterPro"/>
</dbReference>
<gene>
    <name evidence="3" type="ORF">BXY_15930</name>
</gene>
<dbReference type="Pfam" id="PF13304">
    <property type="entry name" value="AAA_21"/>
    <property type="match status" value="1"/>
</dbReference>